<evidence type="ECO:0000313" key="9">
    <source>
        <dbReference type="Proteomes" id="UP000321736"/>
    </source>
</evidence>
<dbReference type="PANTHER" id="PTHR32322:SF18">
    <property type="entry name" value="S-ADENOSYLMETHIONINE_S-ADENOSYLHOMOCYSTEINE TRANSPORTER"/>
    <property type="match status" value="1"/>
</dbReference>
<dbReference type="EMBL" id="BKAR01000002">
    <property type="protein sequence ID" value="GEP83669.1"/>
    <property type="molecule type" value="Genomic_DNA"/>
</dbReference>
<dbReference type="RefSeq" id="WP_095102721.1">
    <property type="nucleotide sequence ID" value="NZ_BKAR01000002.1"/>
</dbReference>
<dbReference type="InterPro" id="IPR037185">
    <property type="entry name" value="EmrE-like"/>
</dbReference>
<evidence type="ECO:0000256" key="1">
    <source>
        <dbReference type="ARBA" id="ARBA00004651"/>
    </source>
</evidence>
<keyword evidence="3" id="KW-1003">Cell membrane</keyword>
<sequence length="304" mass="33638">MQQQSKWRPYILTIIGAACWGVIGLFIQPLYDRGFTAWDVVTIRGVLTFIFLIVFMLASNPKSLKTRWQDHVYFAGAGILSMVFFNYLYFETFSQSSLSLAVTLLYTGPIFVTLLSRIFFKEPLNSNKIIALILAITGCGFVVGLLPSFKVEVSTKVIITGILSGVCYSLYTIFTKPVTKRYSALTITTYNFLYTSLFMLIFSKTTSKIEKFAHPDVIGASIGLAFISTVMAYVLYTAGLKHLEASKASILATLEPIVAILTGVIFLGDVLNTWQISGIVTVMCAAVIVGRNPRVKGQEALSRY</sequence>
<comment type="caution">
    <text evidence="8">The sequence shown here is derived from an EMBL/GenBank/DDBJ whole genome shotgun (WGS) entry which is preliminary data.</text>
</comment>
<evidence type="ECO:0000313" key="8">
    <source>
        <dbReference type="EMBL" id="GEP83669.1"/>
    </source>
</evidence>
<evidence type="ECO:0000256" key="6">
    <source>
        <dbReference type="ARBA" id="ARBA00023136"/>
    </source>
</evidence>
<comment type="similarity">
    <text evidence="2">Belongs to the EamA transporter family.</text>
</comment>
<dbReference type="GO" id="GO:0005886">
    <property type="term" value="C:plasma membrane"/>
    <property type="evidence" value="ECO:0007669"/>
    <property type="project" value="UniProtKB-SubCell"/>
</dbReference>
<evidence type="ECO:0000256" key="2">
    <source>
        <dbReference type="ARBA" id="ARBA00007362"/>
    </source>
</evidence>
<dbReference type="InterPro" id="IPR050638">
    <property type="entry name" value="AA-Vitamin_Transporters"/>
</dbReference>
<dbReference type="OrthoDB" id="9810818at2"/>
<feature type="domain" description="EamA" evidence="7">
    <location>
        <begin position="10"/>
        <end position="143"/>
    </location>
</feature>
<reference evidence="8 9" key="1">
    <citation type="submission" date="2019-07" db="EMBL/GenBank/DDBJ databases">
        <title>Whole genome shotgun sequence of Staphylococcus piscifermentans NBRC 109625.</title>
        <authorList>
            <person name="Hosoyama A."/>
            <person name="Uohara A."/>
            <person name="Ohji S."/>
            <person name="Ichikawa N."/>
        </authorList>
    </citation>
    <scope>NUCLEOTIDE SEQUENCE [LARGE SCALE GENOMIC DNA]</scope>
    <source>
        <strain evidence="8 9">NBRC 109625</strain>
    </source>
</reference>
<dbReference type="SUPFAM" id="SSF103481">
    <property type="entry name" value="Multidrug resistance efflux transporter EmrE"/>
    <property type="match status" value="2"/>
</dbReference>
<dbReference type="PROSITE" id="PS51257">
    <property type="entry name" value="PROKAR_LIPOPROTEIN"/>
    <property type="match status" value="1"/>
</dbReference>
<evidence type="ECO:0000256" key="5">
    <source>
        <dbReference type="ARBA" id="ARBA00022989"/>
    </source>
</evidence>
<evidence type="ECO:0000256" key="4">
    <source>
        <dbReference type="ARBA" id="ARBA00022692"/>
    </source>
</evidence>
<proteinExistence type="inferred from homology"/>
<evidence type="ECO:0000259" key="7">
    <source>
        <dbReference type="Pfam" id="PF00892"/>
    </source>
</evidence>
<keyword evidence="9" id="KW-1185">Reference proteome</keyword>
<keyword evidence="6" id="KW-0472">Membrane</keyword>
<dbReference type="InterPro" id="IPR000620">
    <property type="entry name" value="EamA_dom"/>
</dbReference>
<evidence type="ECO:0000256" key="3">
    <source>
        <dbReference type="ARBA" id="ARBA00022475"/>
    </source>
</evidence>
<name>A0A239TEH9_9STAP</name>
<dbReference type="Proteomes" id="UP000321736">
    <property type="component" value="Unassembled WGS sequence"/>
</dbReference>
<feature type="domain" description="EamA" evidence="7">
    <location>
        <begin position="156"/>
        <end position="289"/>
    </location>
</feature>
<organism evidence="8 9">
    <name type="scientific">Staphylococcus piscifermentans</name>
    <dbReference type="NCBI Taxonomy" id="70258"/>
    <lineage>
        <taxon>Bacteria</taxon>
        <taxon>Bacillati</taxon>
        <taxon>Bacillota</taxon>
        <taxon>Bacilli</taxon>
        <taxon>Bacillales</taxon>
        <taxon>Staphylococcaceae</taxon>
        <taxon>Staphylococcus</taxon>
    </lineage>
</organism>
<protein>
    <submittedName>
        <fullName evidence="8">EamA family transporter</fullName>
    </submittedName>
</protein>
<keyword evidence="5" id="KW-1133">Transmembrane helix</keyword>
<accession>A0A239TEH9</accession>
<keyword evidence="4" id="KW-0812">Transmembrane</keyword>
<dbReference type="Gene3D" id="1.10.3730.20">
    <property type="match status" value="1"/>
</dbReference>
<dbReference type="PANTHER" id="PTHR32322">
    <property type="entry name" value="INNER MEMBRANE TRANSPORTER"/>
    <property type="match status" value="1"/>
</dbReference>
<dbReference type="Pfam" id="PF00892">
    <property type="entry name" value="EamA"/>
    <property type="match status" value="2"/>
</dbReference>
<gene>
    <name evidence="8" type="ORF">SPI02_02540</name>
</gene>
<comment type="subcellular location">
    <subcellularLocation>
        <location evidence="1">Cell membrane</location>
        <topology evidence="1">Multi-pass membrane protein</topology>
    </subcellularLocation>
</comment>
<dbReference type="AlphaFoldDB" id="A0A239TEH9"/>